<feature type="transmembrane region" description="Helical" evidence="6">
    <location>
        <begin position="55"/>
        <end position="76"/>
    </location>
</feature>
<evidence type="ECO:0000256" key="6">
    <source>
        <dbReference type="SAM" id="Phobius"/>
    </source>
</evidence>
<evidence type="ECO:0000256" key="5">
    <source>
        <dbReference type="ARBA" id="ARBA00023136"/>
    </source>
</evidence>
<proteinExistence type="predicted"/>
<keyword evidence="3" id="KW-0256">Endoplasmic reticulum</keyword>
<dbReference type="InterPro" id="IPR024512">
    <property type="entry name" value="Ser_palmitoyltrfase_ssu-like"/>
</dbReference>
<dbReference type="AlphaFoldDB" id="A0A9P7FUF6"/>
<dbReference type="GO" id="GO:0005789">
    <property type="term" value="C:endoplasmic reticulum membrane"/>
    <property type="evidence" value="ECO:0007669"/>
    <property type="project" value="UniProtKB-SubCell"/>
</dbReference>
<evidence type="ECO:0000313" key="7">
    <source>
        <dbReference type="EMBL" id="KAG5636483.1"/>
    </source>
</evidence>
<reference evidence="7" key="2">
    <citation type="submission" date="2021-10" db="EMBL/GenBank/DDBJ databases">
        <title>Phylogenomics reveals ancestral predisposition of the termite-cultivated fungus Termitomyces towards a domesticated lifestyle.</title>
        <authorList>
            <person name="Auxier B."/>
            <person name="Grum-Grzhimaylo A."/>
            <person name="Cardenas M.E."/>
            <person name="Lodge J.D."/>
            <person name="Laessoe T."/>
            <person name="Pedersen O."/>
            <person name="Smith M.E."/>
            <person name="Kuyper T.W."/>
            <person name="Franco-Molano E.A."/>
            <person name="Baroni T.J."/>
            <person name="Aanen D.K."/>
        </authorList>
    </citation>
    <scope>NUCLEOTIDE SEQUENCE</scope>
    <source>
        <strain evidence="7">D49</strain>
    </source>
</reference>
<evidence type="ECO:0000256" key="1">
    <source>
        <dbReference type="ARBA" id="ARBA00004477"/>
    </source>
</evidence>
<dbReference type="Proteomes" id="UP000717328">
    <property type="component" value="Unassembled WGS sequence"/>
</dbReference>
<dbReference type="Pfam" id="PF11779">
    <property type="entry name" value="SPT_ssu-like"/>
    <property type="match status" value="1"/>
</dbReference>
<dbReference type="EMBL" id="JABCKI010005926">
    <property type="protein sequence ID" value="KAG5636483.1"/>
    <property type="molecule type" value="Genomic_DNA"/>
</dbReference>
<comment type="subcellular location">
    <subcellularLocation>
        <location evidence="1">Endoplasmic reticulum membrane</location>
        <topology evidence="1">Multi-pass membrane protein</topology>
    </subcellularLocation>
</comment>
<keyword evidence="8" id="KW-1185">Reference proteome</keyword>
<sequence length="119" mass="13711">MSTISASTLPSLPAPRPDHAFTRPPKSAIGLFFWRRRMWFESTFVLSMLEPWEKLMLLTMLGITLILVMTGLVKYLPQHLVIMQRRAVYYLWGQEGDERILWQWLGAGASASPGLYKEL</sequence>
<protein>
    <submittedName>
        <fullName evidence="7">Uncharacterized protein</fullName>
    </submittedName>
</protein>
<keyword evidence="4 6" id="KW-1133">Transmembrane helix</keyword>
<reference evidence="7" key="1">
    <citation type="submission" date="2021-02" db="EMBL/GenBank/DDBJ databases">
        <authorList>
            <person name="Nieuwenhuis M."/>
            <person name="Van De Peppel L.J.J."/>
        </authorList>
    </citation>
    <scope>NUCLEOTIDE SEQUENCE</scope>
    <source>
        <strain evidence="7">D49</strain>
    </source>
</reference>
<keyword evidence="2 6" id="KW-0812">Transmembrane</keyword>
<accession>A0A9P7FUF6</accession>
<evidence type="ECO:0000256" key="4">
    <source>
        <dbReference type="ARBA" id="ARBA00022989"/>
    </source>
</evidence>
<organism evidence="7 8">
    <name type="scientific">Sphagnurus paluster</name>
    <dbReference type="NCBI Taxonomy" id="117069"/>
    <lineage>
        <taxon>Eukaryota</taxon>
        <taxon>Fungi</taxon>
        <taxon>Dikarya</taxon>
        <taxon>Basidiomycota</taxon>
        <taxon>Agaricomycotina</taxon>
        <taxon>Agaricomycetes</taxon>
        <taxon>Agaricomycetidae</taxon>
        <taxon>Agaricales</taxon>
        <taxon>Tricholomatineae</taxon>
        <taxon>Lyophyllaceae</taxon>
        <taxon>Sphagnurus</taxon>
    </lineage>
</organism>
<evidence type="ECO:0000256" key="2">
    <source>
        <dbReference type="ARBA" id="ARBA00022692"/>
    </source>
</evidence>
<gene>
    <name evidence="7" type="ORF">H0H81_007848</name>
</gene>
<name>A0A9P7FUF6_9AGAR</name>
<keyword evidence="5 6" id="KW-0472">Membrane</keyword>
<evidence type="ECO:0000256" key="3">
    <source>
        <dbReference type="ARBA" id="ARBA00022824"/>
    </source>
</evidence>
<comment type="caution">
    <text evidence="7">The sequence shown here is derived from an EMBL/GenBank/DDBJ whole genome shotgun (WGS) entry which is preliminary data.</text>
</comment>
<dbReference type="OrthoDB" id="202672at2759"/>
<evidence type="ECO:0000313" key="8">
    <source>
        <dbReference type="Proteomes" id="UP000717328"/>
    </source>
</evidence>